<dbReference type="GO" id="GO:0005506">
    <property type="term" value="F:iron ion binding"/>
    <property type="evidence" value="ECO:0007669"/>
    <property type="project" value="InterPro"/>
</dbReference>
<comment type="cofactor">
    <cofactor evidence="1">
        <name>L-ascorbate</name>
        <dbReference type="ChEBI" id="CHEBI:38290"/>
    </cofactor>
</comment>
<protein>
    <submittedName>
        <fullName evidence="8">2OG-Fe(II) oxygenase</fullName>
    </submittedName>
</protein>
<dbReference type="GO" id="GO:0004656">
    <property type="term" value="F:procollagen-proline 4-dioxygenase activity"/>
    <property type="evidence" value="ECO:0007669"/>
    <property type="project" value="TreeGrafter"/>
</dbReference>
<dbReference type="SUPFAM" id="SSF51197">
    <property type="entry name" value="Clavaminate synthase-like"/>
    <property type="match status" value="1"/>
</dbReference>
<comment type="caution">
    <text evidence="8">The sequence shown here is derived from an EMBL/GenBank/DDBJ whole genome shotgun (WGS) entry which is preliminary data.</text>
</comment>
<keyword evidence="6" id="KW-0408">Iron</keyword>
<evidence type="ECO:0000259" key="7">
    <source>
        <dbReference type="PROSITE" id="PS51471"/>
    </source>
</evidence>
<dbReference type="Proteomes" id="UP000473470">
    <property type="component" value="Unassembled WGS sequence"/>
</dbReference>
<keyword evidence="3" id="KW-0847">Vitamin C</keyword>
<evidence type="ECO:0000256" key="4">
    <source>
        <dbReference type="ARBA" id="ARBA00022964"/>
    </source>
</evidence>
<feature type="domain" description="Fe2OG dioxygenase" evidence="7">
    <location>
        <begin position="153"/>
        <end position="252"/>
    </location>
</feature>
<evidence type="ECO:0000256" key="5">
    <source>
        <dbReference type="ARBA" id="ARBA00023002"/>
    </source>
</evidence>
<dbReference type="EMBL" id="VZOK01000058">
    <property type="protein sequence ID" value="KAB0633973.1"/>
    <property type="molecule type" value="Genomic_DNA"/>
</dbReference>
<evidence type="ECO:0000313" key="9">
    <source>
        <dbReference type="Proteomes" id="UP000473470"/>
    </source>
</evidence>
<dbReference type="InterPro" id="IPR044862">
    <property type="entry name" value="Pro_4_hyd_alph_FE2OG_OXY"/>
</dbReference>
<keyword evidence="5" id="KW-0560">Oxidoreductase</keyword>
<dbReference type="GO" id="GO:0031418">
    <property type="term" value="F:L-ascorbic acid binding"/>
    <property type="evidence" value="ECO:0007669"/>
    <property type="project" value="UniProtKB-KW"/>
</dbReference>
<evidence type="ECO:0000256" key="6">
    <source>
        <dbReference type="ARBA" id="ARBA00023004"/>
    </source>
</evidence>
<dbReference type="Pfam" id="PF13640">
    <property type="entry name" value="2OG-FeII_Oxy_3"/>
    <property type="match status" value="1"/>
</dbReference>
<dbReference type="InterPro" id="IPR045054">
    <property type="entry name" value="P4HA-like"/>
</dbReference>
<dbReference type="PANTHER" id="PTHR10869:SF236">
    <property type="entry name" value="PROLYL 4-HYDROXYLASE ALPHA SUBUNIT DOMAIN-CONTAINING PROTEIN"/>
    <property type="match status" value="1"/>
</dbReference>
<sequence>MPRILPTGVIDIGSSLGLPDLPRLPVLLRTRVKDSRARFQLPWGAQFEADTAFVKWGRLPSNSGFQFPMFIQHLPEALPTNLCAELLEYARQRAFEAAPVNLYGEIQRRESVRNNDRLEWDNPELATRLEAHLLKAMGNGFPRLLDGMRYVATGSHFRFYRYRVGQYFKPHRDGSHQGEQNESLVTVLFYLNDADGGETVLMPYGPREQWAYQPISPRAGDALLFEHRVWHEGRSVNSGEKYVLRTDLFYTEQINGIDS</sequence>
<accession>A0A6L3MQ20</accession>
<dbReference type="AlphaFoldDB" id="A0A6L3MQ20"/>
<evidence type="ECO:0000256" key="2">
    <source>
        <dbReference type="ARBA" id="ARBA00022723"/>
    </source>
</evidence>
<dbReference type="Gene3D" id="2.60.120.620">
    <property type="entry name" value="q2cbj1_9rhob like domain"/>
    <property type="match status" value="1"/>
</dbReference>
<dbReference type="InterPro" id="IPR006620">
    <property type="entry name" value="Pro_4_hyd_alph"/>
</dbReference>
<evidence type="ECO:0000256" key="1">
    <source>
        <dbReference type="ARBA" id="ARBA00001961"/>
    </source>
</evidence>
<dbReference type="PANTHER" id="PTHR10869">
    <property type="entry name" value="PROLYL 4-HYDROXYLASE ALPHA SUBUNIT"/>
    <property type="match status" value="1"/>
</dbReference>
<dbReference type="SMART" id="SM00702">
    <property type="entry name" value="P4Hc"/>
    <property type="match status" value="1"/>
</dbReference>
<name>A0A6L3MQ20_9BURK</name>
<keyword evidence="2" id="KW-0479">Metal-binding</keyword>
<dbReference type="PROSITE" id="PS51471">
    <property type="entry name" value="FE2OG_OXY"/>
    <property type="match status" value="1"/>
</dbReference>
<organism evidence="8 9">
    <name type="scientific">Burkholderia stagnalis</name>
    <dbReference type="NCBI Taxonomy" id="1503054"/>
    <lineage>
        <taxon>Bacteria</taxon>
        <taxon>Pseudomonadati</taxon>
        <taxon>Pseudomonadota</taxon>
        <taxon>Betaproteobacteria</taxon>
        <taxon>Burkholderiales</taxon>
        <taxon>Burkholderiaceae</taxon>
        <taxon>Burkholderia</taxon>
        <taxon>Burkholderia cepacia complex</taxon>
    </lineage>
</organism>
<evidence type="ECO:0000256" key="3">
    <source>
        <dbReference type="ARBA" id="ARBA00022896"/>
    </source>
</evidence>
<proteinExistence type="predicted"/>
<dbReference type="InterPro" id="IPR005123">
    <property type="entry name" value="Oxoglu/Fe-dep_dioxygenase_dom"/>
</dbReference>
<reference evidence="8 9" key="1">
    <citation type="submission" date="2019-09" db="EMBL/GenBank/DDBJ databases">
        <title>Draft genome sequences of 48 bacterial type strains from the CCUG.</title>
        <authorList>
            <person name="Tunovic T."/>
            <person name="Pineiro-Iglesias B."/>
            <person name="Unosson C."/>
            <person name="Inganas E."/>
            <person name="Ohlen M."/>
            <person name="Cardew S."/>
            <person name="Jensie-Markopoulos S."/>
            <person name="Salva-Serra F."/>
            <person name="Jaen-Luchoro D."/>
            <person name="Karlsson R."/>
            <person name="Svensson-Stadler L."/>
            <person name="Chun J."/>
            <person name="Moore E."/>
        </authorList>
    </citation>
    <scope>NUCLEOTIDE SEQUENCE [LARGE SCALE GENOMIC DNA]</scope>
    <source>
        <strain evidence="8 9">CCUG 65686</strain>
    </source>
</reference>
<evidence type="ECO:0000313" key="8">
    <source>
        <dbReference type="EMBL" id="KAB0633973.1"/>
    </source>
</evidence>
<keyword evidence="4" id="KW-0223">Dioxygenase</keyword>
<gene>
    <name evidence="8" type="ORF">F7R25_28165</name>
</gene>